<evidence type="ECO:0000256" key="1">
    <source>
        <dbReference type="SAM" id="MobiDB-lite"/>
    </source>
</evidence>
<feature type="region of interest" description="Disordered" evidence="1">
    <location>
        <begin position="1"/>
        <end position="34"/>
    </location>
</feature>
<gene>
    <name evidence="2" type="ORF">GCM10010121_059050</name>
</gene>
<keyword evidence="3" id="KW-1185">Reference proteome</keyword>
<dbReference type="EMBL" id="BMQA01000024">
    <property type="protein sequence ID" value="GGJ40115.1"/>
    <property type="molecule type" value="Genomic_DNA"/>
</dbReference>
<organism evidence="2 3">
    <name type="scientific">Streptomyces brasiliensis</name>
    <dbReference type="NCBI Taxonomy" id="1954"/>
    <lineage>
        <taxon>Bacteria</taxon>
        <taxon>Bacillati</taxon>
        <taxon>Actinomycetota</taxon>
        <taxon>Actinomycetes</taxon>
        <taxon>Kitasatosporales</taxon>
        <taxon>Streptomycetaceae</taxon>
        <taxon>Streptomyces</taxon>
    </lineage>
</organism>
<dbReference type="AlphaFoldDB" id="A0A917L4C5"/>
<dbReference type="Gene3D" id="3.20.20.30">
    <property type="entry name" value="Luciferase-like domain"/>
    <property type="match status" value="1"/>
</dbReference>
<reference evidence="2" key="1">
    <citation type="journal article" date="2014" name="Int. J. Syst. Evol. Microbiol.">
        <title>Complete genome sequence of Corynebacterium casei LMG S-19264T (=DSM 44701T), isolated from a smear-ripened cheese.</title>
        <authorList>
            <consortium name="US DOE Joint Genome Institute (JGI-PGF)"/>
            <person name="Walter F."/>
            <person name="Albersmeier A."/>
            <person name="Kalinowski J."/>
            <person name="Ruckert C."/>
        </authorList>
    </citation>
    <scope>NUCLEOTIDE SEQUENCE</scope>
    <source>
        <strain evidence="2">JCM 3086</strain>
    </source>
</reference>
<comment type="caution">
    <text evidence="2">The sequence shown here is derived from an EMBL/GenBank/DDBJ whole genome shotgun (WGS) entry which is preliminary data.</text>
</comment>
<dbReference type="GO" id="GO:0016705">
    <property type="term" value="F:oxidoreductase activity, acting on paired donors, with incorporation or reduction of molecular oxygen"/>
    <property type="evidence" value="ECO:0007669"/>
    <property type="project" value="InterPro"/>
</dbReference>
<evidence type="ECO:0000313" key="2">
    <source>
        <dbReference type="EMBL" id="GGJ40115.1"/>
    </source>
</evidence>
<dbReference type="InterPro" id="IPR036661">
    <property type="entry name" value="Luciferase-like_sf"/>
</dbReference>
<feature type="compositionally biased region" description="Low complexity" evidence="1">
    <location>
        <begin position="1"/>
        <end position="27"/>
    </location>
</feature>
<reference evidence="2" key="2">
    <citation type="submission" date="2020-09" db="EMBL/GenBank/DDBJ databases">
        <authorList>
            <person name="Sun Q."/>
            <person name="Ohkuma M."/>
        </authorList>
    </citation>
    <scope>NUCLEOTIDE SEQUENCE</scope>
    <source>
        <strain evidence="2">JCM 3086</strain>
    </source>
</reference>
<accession>A0A917L4C5</accession>
<dbReference type="Proteomes" id="UP000657574">
    <property type="component" value="Unassembled WGS sequence"/>
</dbReference>
<evidence type="ECO:0000313" key="3">
    <source>
        <dbReference type="Proteomes" id="UP000657574"/>
    </source>
</evidence>
<name>A0A917L4C5_9ACTN</name>
<protein>
    <submittedName>
        <fullName evidence="2">Uncharacterized protein</fullName>
    </submittedName>
</protein>
<sequence>MRYARQLGGRARAGWAGGASSDSTAAGFPRGPLETHPNLWPGMSLFRPGPGTAVVGSATQVVERLAETLLPALGVRT</sequence>
<proteinExistence type="predicted"/>